<dbReference type="PROSITE" id="PS50110">
    <property type="entry name" value="RESPONSE_REGULATORY"/>
    <property type="match status" value="2"/>
</dbReference>
<keyword evidence="5" id="KW-0547">Nucleotide-binding</keyword>
<dbReference type="InterPro" id="IPR035965">
    <property type="entry name" value="PAS-like_dom_sf"/>
</dbReference>
<dbReference type="Pfam" id="PF02518">
    <property type="entry name" value="HATPase_c"/>
    <property type="match status" value="1"/>
</dbReference>
<evidence type="ECO:0000259" key="11">
    <source>
        <dbReference type="PROSITE" id="PS50109"/>
    </source>
</evidence>
<dbReference type="SMART" id="SM00387">
    <property type="entry name" value="HATPase_c"/>
    <property type="match status" value="1"/>
</dbReference>
<dbReference type="Gene3D" id="1.10.287.130">
    <property type="match status" value="1"/>
</dbReference>
<dbReference type="EMBL" id="DQZW01000172">
    <property type="protein sequence ID" value="HDL89978.1"/>
    <property type="molecule type" value="Genomic_DNA"/>
</dbReference>
<dbReference type="Gene3D" id="3.30.565.10">
    <property type="entry name" value="Histidine kinase-like ATPase, C-terminal domain"/>
    <property type="match status" value="1"/>
</dbReference>
<dbReference type="CDD" id="cd00156">
    <property type="entry name" value="REC"/>
    <property type="match status" value="1"/>
</dbReference>
<dbReference type="Proteomes" id="UP000886355">
    <property type="component" value="Unassembled WGS sequence"/>
</dbReference>
<dbReference type="Gene3D" id="3.30.450.20">
    <property type="entry name" value="PAS domain"/>
    <property type="match status" value="1"/>
</dbReference>
<feature type="domain" description="Histidine kinase" evidence="11">
    <location>
        <begin position="457"/>
        <end position="678"/>
    </location>
</feature>
<dbReference type="InterPro" id="IPR005467">
    <property type="entry name" value="His_kinase_dom"/>
</dbReference>
<dbReference type="Gene3D" id="3.30.450.40">
    <property type="match status" value="1"/>
</dbReference>
<feature type="domain" description="Response regulatory" evidence="12">
    <location>
        <begin position="697"/>
        <end position="813"/>
    </location>
</feature>
<dbReference type="InterPro" id="IPR036890">
    <property type="entry name" value="HATPase_C_sf"/>
</dbReference>
<dbReference type="SUPFAM" id="SSF55874">
    <property type="entry name" value="ATPase domain of HSP90 chaperone/DNA topoisomerase II/histidine kinase"/>
    <property type="match status" value="1"/>
</dbReference>
<dbReference type="Pfam" id="PF13185">
    <property type="entry name" value="GAF_2"/>
    <property type="match status" value="1"/>
</dbReference>
<dbReference type="PROSITE" id="PS50109">
    <property type="entry name" value="HIS_KIN"/>
    <property type="match status" value="1"/>
</dbReference>
<dbReference type="SMART" id="SM00065">
    <property type="entry name" value="GAF"/>
    <property type="match status" value="1"/>
</dbReference>
<dbReference type="Gene3D" id="3.40.50.2300">
    <property type="match status" value="2"/>
</dbReference>
<keyword evidence="4" id="KW-0808">Transferase</keyword>
<comment type="catalytic activity">
    <reaction evidence="1">
        <text>ATP + protein L-histidine = ADP + protein N-phospho-L-histidine.</text>
        <dbReference type="EC" id="2.7.13.3"/>
    </reaction>
</comment>
<dbReference type="InterPro" id="IPR001789">
    <property type="entry name" value="Sig_transdc_resp-reg_receiver"/>
</dbReference>
<dbReference type="GO" id="GO:0000155">
    <property type="term" value="F:phosphorelay sensor kinase activity"/>
    <property type="evidence" value="ECO:0007669"/>
    <property type="project" value="InterPro"/>
</dbReference>
<dbReference type="SMART" id="SM00448">
    <property type="entry name" value="REC"/>
    <property type="match status" value="2"/>
</dbReference>
<comment type="caution">
    <text evidence="15">The sequence shown here is derived from an EMBL/GenBank/DDBJ whole genome shotgun (WGS) entry which is preliminary data.</text>
</comment>
<evidence type="ECO:0000256" key="6">
    <source>
        <dbReference type="ARBA" id="ARBA00022777"/>
    </source>
</evidence>
<proteinExistence type="predicted"/>
<evidence type="ECO:0000256" key="1">
    <source>
        <dbReference type="ARBA" id="ARBA00000085"/>
    </source>
</evidence>
<dbReference type="GO" id="GO:0005524">
    <property type="term" value="F:ATP binding"/>
    <property type="evidence" value="ECO:0007669"/>
    <property type="project" value="UniProtKB-KW"/>
</dbReference>
<evidence type="ECO:0000256" key="3">
    <source>
        <dbReference type="ARBA" id="ARBA00022553"/>
    </source>
</evidence>
<evidence type="ECO:0000259" key="12">
    <source>
        <dbReference type="PROSITE" id="PS50110"/>
    </source>
</evidence>
<keyword evidence="10" id="KW-0175">Coiled coil</keyword>
<dbReference type="SUPFAM" id="SSF52172">
    <property type="entry name" value="CheY-like"/>
    <property type="match status" value="2"/>
</dbReference>
<dbReference type="InterPro" id="IPR029016">
    <property type="entry name" value="GAF-like_dom_sf"/>
</dbReference>
<dbReference type="InterPro" id="IPR013655">
    <property type="entry name" value="PAS_fold_3"/>
</dbReference>
<sequence length="817" mass="91470">MIANTILIVDDDSDLCDNLTDILQDEGYELLTAATCAEGLKLASERRPQAALLDVRLPDCSGTELLAQMKRTNPDCFCIMITGYPNTDSAVAAIEKGAFKYVRKPVQPTELLKLLEDVFEIISLREKEQQAKEDLRNRNKELEGINKRLNMIVISAKRLASSSRLKGFGPLLEIGPLLLKEFAKNLSAEGGSLYMCQEDSLILVDSLGPRHALSKISFPLRKNSVFERVITTCEPIFMENINEESDITSSGWDGYKEGSLLVFPLLDENDKIFGIISLHCKTEPPFTHQDRELGLILASYSCETIRASRALEALRKSEERFRIAAESASHLIYEWDIESGHLEWFGKIDEHLGYKPGELPRTLEALKDIIHPDDLDHVTASIEKHIKTHGPYHEEFRVFGKDGTVHYWWNRGTTILDKKGNASKWIGVQTDVTEQRRLRDQLQQSQKMEAIGTLAGGIAHDFNNLLMGIQGRTSLMLMNIDSSHPNYGHFKEIEDIVKRGADLTKQLLGFARGGKYEVKPADMNDLISKSSDMFARTKKEISVYGKYQEDIWTVEVDKGQIEQVLLNLYVNAWQAMPGGGELYLRTENITLDESYVKPFDIKPGRYVKVSISDTGIGMDEATRHRIFEPFFTTKEMGRGTGLGLASAYGIIKNHEGVINVYSEQGKGTTFSIYLPASDKEVIEEKEASGELLKGTETVLFVDDEEMIRDVGGALLGQLGYKVLSAGNGKEAVEVYSNNKDKINIVLLDMIMPEMGGDKAYDKLKEINPDIKVLLSSGYSVSGDATKILKRGCDGFIQKPFSMKQLSKSIREILDKPH</sequence>
<evidence type="ECO:0000256" key="10">
    <source>
        <dbReference type="SAM" id="Coils"/>
    </source>
</evidence>
<dbReference type="InterPro" id="IPR003594">
    <property type="entry name" value="HATPase_dom"/>
</dbReference>
<dbReference type="SMART" id="SM00388">
    <property type="entry name" value="HisKA"/>
    <property type="match status" value="1"/>
</dbReference>
<dbReference type="InterPro" id="IPR011006">
    <property type="entry name" value="CheY-like_superfamily"/>
</dbReference>
<dbReference type="PANTHER" id="PTHR43065:SF46">
    <property type="entry name" value="C4-DICARBOXYLATE TRANSPORT SENSOR PROTEIN DCTB"/>
    <property type="match status" value="1"/>
</dbReference>
<dbReference type="InterPro" id="IPR003661">
    <property type="entry name" value="HisK_dim/P_dom"/>
</dbReference>
<keyword evidence="8" id="KW-0902">Two-component regulatory system</keyword>
<keyword evidence="7" id="KW-0067">ATP-binding</keyword>
<gene>
    <name evidence="15" type="ORF">ENG14_03645</name>
</gene>
<dbReference type="SUPFAM" id="SSF55785">
    <property type="entry name" value="PYP-like sensor domain (PAS domain)"/>
    <property type="match status" value="1"/>
</dbReference>
<dbReference type="SUPFAM" id="SSF55781">
    <property type="entry name" value="GAF domain-like"/>
    <property type="match status" value="1"/>
</dbReference>
<feature type="domain" description="PAC" evidence="14">
    <location>
        <begin position="392"/>
        <end position="444"/>
    </location>
</feature>
<dbReference type="InterPro" id="IPR001610">
    <property type="entry name" value="PAC"/>
</dbReference>
<organism evidence="15">
    <name type="scientific">Thermodesulforhabdus norvegica</name>
    <dbReference type="NCBI Taxonomy" id="39841"/>
    <lineage>
        <taxon>Bacteria</taxon>
        <taxon>Pseudomonadati</taxon>
        <taxon>Thermodesulfobacteriota</taxon>
        <taxon>Syntrophobacteria</taxon>
        <taxon>Syntrophobacterales</taxon>
        <taxon>Thermodesulforhabdaceae</taxon>
        <taxon>Thermodesulforhabdus</taxon>
    </lineage>
</organism>
<protein>
    <recommendedName>
        <fullName evidence="2">histidine kinase</fullName>
        <ecNumber evidence="2">2.7.13.3</ecNumber>
    </recommendedName>
</protein>
<evidence type="ECO:0000259" key="13">
    <source>
        <dbReference type="PROSITE" id="PS50112"/>
    </source>
</evidence>
<dbReference type="SUPFAM" id="SSF47384">
    <property type="entry name" value="Homodimeric domain of signal transducing histidine kinase"/>
    <property type="match status" value="1"/>
</dbReference>
<evidence type="ECO:0000256" key="2">
    <source>
        <dbReference type="ARBA" id="ARBA00012438"/>
    </source>
</evidence>
<dbReference type="InterPro" id="IPR000014">
    <property type="entry name" value="PAS"/>
</dbReference>
<dbReference type="PROSITE" id="PS50112">
    <property type="entry name" value="PAS"/>
    <property type="match status" value="1"/>
</dbReference>
<evidence type="ECO:0000313" key="15">
    <source>
        <dbReference type="EMBL" id="HDL89978.1"/>
    </source>
</evidence>
<dbReference type="InterPro" id="IPR004358">
    <property type="entry name" value="Sig_transdc_His_kin-like_C"/>
</dbReference>
<dbReference type="CDD" id="cd00130">
    <property type="entry name" value="PAS"/>
    <property type="match status" value="1"/>
</dbReference>
<dbReference type="PRINTS" id="PR00344">
    <property type="entry name" value="BCTRLSENSOR"/>
</dbReference>
<dbReference type="EC" id="2.7.13.3" evidence="2"/>
<dbReference type="InterPro" id="IPR003018">
    <property type="entry name" value="GAF"/>
</dbReference>
<feature type="modified residue" description="4-aspartylphosphate" evidence="9">
    <location>
        <position position="748"/>
    </location>
</feature>
<dbReference type="InterPro" id="IPR036097">
    <property type="entry name" value="HisK_dim/P_sf"/>
</dbReference>
<dbReference type="NCBIfam" id="TIGR00229">
    <property type="entry name" value="sensory_box"/>
    <property type="match status" value="1"/>
</dbReference>
<dbReference type="CDD" id="cd00082">
    <property type="entry name" value="HisKA"/>
    <property type="match status" value="1"/>
</dbReference>
<keyword evidence="6" id="KW-0418">Kinase</keyword>
<feature type="domain" description="Response regulatory" evidence="12">
    <location>
        <begin position="5"/>
        <end position="119"/>
    </location>
</feature>
<dbReference type="SMART" id="SM00086">
    <property type="entry name" value="PAC"/>
    <property type="match status" value="1"/>
</dbReference>
<evidence type="ECO:0000256" key="4">
    <source>
        <dbReference type="ARBA" id="ARBA00022679"/>
    </source>
</evidence>
<keyword evidence="3 9" id="KW-0597">Phosphoprotein</keyword>
<dbReference type="PANTHER" id="PTHR43065">
    <property type="entry name" value="SENSOR HISTIDINE KINASE"/>
    <property type="match status" value="1"/>
</dbReference>
<feature type="domain" description="PAS" evidence="13">
    <location>
        <begin position="317"/>
        <end position="389"/>
    </location>
</feature>
<dbReference type="Pfam" id="PF08447">
    <property type="entry name" value="PAS_3"/>
    <property type="match status" value="1"/>
</dbReference>
<evidence type="ECO:0000256" key="7">
    <source>
        <dbReference type="ARBA" id="ARBA00022840"/>
    </source>
</evidence>
<evidence type="ECO:0000256" key="9">
    <source>
        <dbReference type="PROSITE-ProRule" id="PRU00169"/>
    </source>
</evidence>
<evidence type="ECO:0000256" key="5">
    <source>
        <dbReference type="ARBA" id="ARBA00022741"/>
    </source>
</evidence>
<evidence type="ECO:0000256" key="8">
    <source>
        <dbReference type="ARBA" id="ARBA00023012"/>
    </source>
</evidence>
<accession>A0A7C1AVX5</accession>
<feature type="modified residue" description="4-aspartylphosphate" evidence="9">
    <location>
        <position position="54"/>
    </location>
</feature>
<dbReference type="PROSITE" id="PS50113">
    <property type="entry name" value="PAC"/>
    <property type="match status" value="1"/>
</dbReference>
<feature type="coiled-coil region" evidence="10">
    <location>
        <begin position="121"/>
        <end position="152"/>
    </location>
</feature>
<dbReference type="AlphaFoldDB" id="A0A7C1AVX5"/>
<reference evidence="15" key="1">
    <citation type="journal article" date="2020" name="mSystems">
        <title>Genome- and Community-Level Interaction Insights into Carbon Utilization and Element Cycling Functions of Hydrothermarchaeota in Hydrothermal Sediment.</title>
        <authorList>
            <person name="Zhou Z."/>
            <person name="Liu Y."/>
            <person name="Xu W."/>
            <person name="Pan J."/>
            <person name="Luo Z.H."/>
            <person name="Li M."/>
        </authorList>
    </citation>
    <scope>NUCLEOTIDE SEQUENCE [LARGE SCALE GENOMIC DNA]</scope>
    <source>
        <strain evidence="15">HyVt-19</strain>
    </source>
</reference>
<dbReference type="InterPro" id="IPR000700">
    <property type="entry name" value="PAS-assoc_C"/>
</dbReference>
<dbReference type="Pfam" id="PF00072">
    <property type="entry name" value="Response_reg"/>
    <property type="match status" value="2"/>
</dbReference>
<evidence type="ECO:0000259" key="14">
    <source>
        <dbReference type="PROSITE" id="PS50113"/>
    </source>
</evidence>
<name>A0A7C1AVX5_9BACT</name>